<evidence type="ECO:0000313" key="3">
    <source>
        <dbReference type="RefSeq" id="XP_010777738.1"/>
    </source>
</evidence>
<dbReference type="InterPro" id="IPR036465">
    <property type="entry name" value="vWFA_dom_sf"/>
</dbReference>
<accession>A0A6I9NS37</accession>
<proteinExistence type="predicted"/>
<dbReference type="InterPro" id="IPR002035">
    <property type="entry name" value="VWF_A"/>
</dbReference>
<reference evidence="3" key="1">
    <citation type="submission" date="2025-08" db="UniProtKB">
        <authorList>
            <consortium name="RefSeq"/>
        </authorList>
    </citation>
    <scope>IDENTIFICATION</scope>
    <source>
        <tissue evidence="3">Muscle</tissue>
    </source>
</reference>
<keyword evidence="2" id="KW-1185">Reference proteome</keyword>
<dbReference type="SUPFAM" id="SSF53300">
    <property type="entry name" value="vWA-like"/>
    <property type="match status" value="1"/>
</dbReference>
<dbReference type="Proteomes" id="UP000504611">
    <property type="component" value="Unplaced"/>
</dbReference>
<gene>
    <name evidence="3" type="primary">LOC104952584</name>
</gene>
<sequence>MALNKCFISLQIVNGYFVHFFAPPDLPRVPKNVVFVIDRSGSMGGQKMTQTRDALVAILKDLHEEDHFALILFDNEIITWKNYLTKATQTNVTEAIAYVKKIRDNGCKKKTCGTNLYAIFDVHFLIRLI</sequence>
<dbReference type="PANTHER" id="PTHR10338:SF115">
    <property type="entry name" value="INTER-ALPHA-TRYPSIN INHIBITOR HEAVY CHAIN H3"/>
    <property type="match status" value="1"/>
</dbReference>
<dbReference type="InterPro" id="IPR050934">
    <property type="entry name" value="ITIH"/>
</dbReference>
<dbReference type="AlphaFoldDB" id="A0A6I9NS37"/>
<name>A0A6I9NS37_9TELE</name>
<dbReference type="OrthoDB" id="9177574at2759"/>
<dbReference type="KEGG" id="ncc:104952584"/>
<dbReference type="PANTHER" id="PTHR10338">
    <property type="entry name" value="INTER-ALPHA-TRYPSIN INHIBITOR HEAVY CHAIN FAMILY MEMBER"/>
    <property type="match status" value="1"/>
</dbReference>
<evidence type="ECO:0000313" key="2">
    <source>
        <dbReference type="Proteomes" id="UP000504611"/>
    </source>
</evidence>
<feature type="domain" description="VWFA" evidence="1">
    <location>
        <begin position="32"/>
        <end position="116"/>
    </location>
</feature>
<protein>
    <submittedName>
        <fullName evidence="3">Inter-alpha-trypsin inhibitor heavy chain H3-like</fullName>
    </submittedName>
</protein>
<dbReference type="Gene3D" id="3.40.50.410">
    <property type="entry name" value="von Willebrand factor, type A domain"/>
    <property type="match status" value="1"/>
</dbReference>
<dbReference type="GeneID" id="104952584"/>
<dbReference type="RefSeq" id="XP_010777738.1">
    <property type="nucleotide sequence ID" value="XM_010779436.1"/>
</dbReference>
<dbReference type="Pfam" id="PF00092">
    <property type="entry name" value="VWA"/>
    <property type="match status" value="1"/>
</dbReference>
<evidence type="ECO:0000259" key="1">
    <source>
        <dbReference type="PROSITE" id="PS50234"/>
    </source>
</evidence>
<organism evidence="2 3">
    <name type="scientific">Notothenia coriiceps</name>
    <name type="common">black rockcod</name>
    <dbReference type="NCBI Taxonomy" id="8208"/>
    <lineage>
        <taxon>Eukaryota</taxon>
        <taxon>Metazoa</taxon>
        <taxon>Chordata</taxon>
        <taxon>Craniata</taxon>
        <taxon>Vertebrata</taxon>
        <taxon>Euteleostomi</taxon>
        <taxon>Actinopterygii</taxon>
        <taxon>Neopterygii</taxon>
        <taxon>Teleostei</taxon>
        <taxon>Neoteleostei</taxon>
        <taxon>Acanthomorphata</taxon>
        <taxon>Eupercaria</taxon>
        <taxon>Perciformes</taxon>
        <taxon>Notothenioidei</taxon>
        <taxon>Nototheniidae</taxon>
        <taxon>Notothenia</taxon>
    </lineage>
</organism>
<dbReference type="PROSITE" id="PS50234">
    <property type="entry name" value="VWFA"/>
    <property type="match status" value="1"/>
</dbReference>